<feature type="compositionally biased region" description="Low complexity" evidence="1">
    <location>
        <begin position="744"/>
        <end position="764"/>
    </location>
</feature>
<feature type="region of interest" description="Disordered" evidence="1">
    <location>
        <begin position="383"/>
        <end position="483"/>
    </location>
</feature>
<reference evidence="3 4" key="1">
    <citation type="journal article" date="2023" name="G3 (Bethesda)">
        <title>A chromosome-level genome assembly of Zasmidium syzygii isolated from banana leaves.</title>
        <authorList>
            <person name="van Westerhoven A.C."/>
            <person name="Mehrabi R."/>
            <person name="Talebi R."/>
            <person name="Steentjes M.B.F."/>
            <person name="Corcolon B."/>
            <person name="Chong P.A."/>
            <person name="Kema G.H.J."/>
            <person name="Seidl M.F."/>
        </authorList>
    </citation>
    <scope>NUCLEOTIDE SEQUENCE [LARGE SCALE GENOMIC DNA]</scope>
    <source>
        <strain evidence="3 4">P124</strain>
    </source>
</reference>
<accession>A0ABR0ET06</accession>
<gene>
    <name evidence="3" type="ORF">PRZ48_002583</name>
</gene>
<comment type="caution">
    <text evidence="3">The sequence shown here is derived from an EMBL/GenBank/DDBJ whole genome shotgun (WGS) entry which is preliminary data.</text>
</comment>
<name>A0ABR0ET06_ZASCE</name>
<dbReference type="InterPro" id="IPR046468">
    <property type="entry name" value="Spt20-like_SEP"/>
</dbReference>
<evidence type="ECO:0000259" key="2">
    <source>
        <dbReference type="Pfam" id="PF12090"/>
    </source>
</evidence>
<feature type="compositionally biased region" description="Low complexity" evidence="1">
    <location>
        <begin position="530"/>
        <end position="545"/>
    </location>
</feature>
<feature type="compositionally biased region" description="Basic and acidic residues" evidence="1">
    <location>
        <begin position="186"/>
        <end position="204"/>
    </location>
</feature>
<keyword evidence="4" id="KW-1185">Reference proteome</keyword>
<feature type="compositionally biased region" description="Low complexity" evidence="1">
    <location>
        <begin position="328"/>
        <end position="337"/>
    </location>
</feature>
<feature type="region of interest" description="Disordered" evidence="1">
    <location>
        <begin position="173"/>
        <end position="206"/>
    </location>
</feature>
<evidence type="ECO:0000313" key="3">
    <source>
        <dbReference type="EMBL" id="KAK4504622.1"/>
    </source>
</evidence>
<dbReference type="InterPro" id="IPR021950">
    <property type="entry name" value="Spt20"/>
</dbReference>
<sequence length="913" mass="100023">MATATVVRPSQALRTRRDAPRPTLPTKRASAMDSDAPAGKKRRLDEPYVRTKDHILRKFAGKPPSLTVHIHPNYFRFDGQEGSFTYDSPMVSFLKSLRNQEVPADMIEALLSGNVPFYDGCLIVEVHNHRSANGSHKGKHDSGAGDQVKFSMHNYNNYVTPSGWAAFPKRAKEGELPDKAQSAEAVKSEEGAEDKGKGKSDDGPHIATLVMFPTPLSQHKEMMLLANTPASEIRSKKKAADGSTTPQLSIPPTPLASASRTAGQENKMALEEQDYYQFQADVLLATEPPLYLEPVKNPQEAQKVLEMLRHPLHNNPPPSPKTRKRTTAELAADDAQAAEAERRMLIMDERKATAPGAADGAGNSQALGLNRFKTLQMVREKLDEAERQKKEEQEQAQAQRKQEEAAANAIQAQKQAQQEQQRKLMNQRQHFARQQHEQQRAQQMQQQAAMLAQNHAHPQPNGLPNQQMQNNFQHPTSVSQSSPIVRQQTPMMNSSPMVAQNGFPMAATSSQQAGSPPRPTSAAMPNPNVAMARQASQQQQASRNATPQMAQGTPNMAAMANRQPNQTPRLPHGSPAPGTPATANMNMASMPMQTPGQTAMTPEQFAMLQARQQQMQNQAGGMNAGSPGQNHANMTPEQIQQIQNQQQRARHQQLMIARAQAAAAQAQQNGANPQAQQALAQRAYMLQQQQQQQAMQQRMLQGQQGNNAGQAGSPHPGNMHATPQMGHAHPQQGQGQGQGGDMGQGQQLTPQQQAQRSQQQQAQLRQAQHALQGLVSQYNGLQNIPQHVVSSMPPAMQMVVQRQRQQQQQAVRARQMAMQAQQAQNAGQAVAGTTSTPDPEYMQTLRNHQTMLAAQQQQQGGQMNGMSMTHNMNFGNMGNQQFQNGQGDNLSQQFQAMHAALNRGQQGGGGMGQ</sequence>
<feature type="region of interest" description="Disordered" evidence="1">
    <location>
        <begin position="506"/>
        <end position="583"/>
    </location>
</feature>
<feature type="compositionally biased region" description="Polar residues" evidence="1">
    <location>
        <begin position="255"/>
        <end position="264"/>
    </location>
</feature>
<dbReference type="PANTHER" id="PTHR13526">
    <property type="entry name" value="TRANSCRIPTION FACTOR SPT20 HOMOLOG"/>
    <property type="match status" value="1"/>
</dbReference>
<evidence type="ECO:0000313" key="4">
    <source>
        <dbReference type="Proteomes" id="UP001305779"/>
    </source>
</evidence>
<evidence type="ECO:0000256" key="1">
    <source>
        <dbReference type="SAM" id="MobiDB-lite"/>
    </source>
</evidence>
<dbReference type="Proteomes" id="UP001305779">
    <property type="component" value="Unassembled WGS sequence"/>
</dbReference>
<feature type="region of interest" description="Disordered" evidence="1">
    <location>
        <begin position="694"/>
        <end position="764"/>
    </location>
</feature>
<protein>
    <recommendedName>
        <fullName evidence="2">Spt20-like SEP domain-containing protein</fullName>
    </recommendedName>
</protein>
<feature type="domain" description="Spt20-like SEP" evidence="2">
    <location>
        <begin position="61"/>
        <end position="306"/>
    </location>
</feature>
<feature type="region of interest" description="Disordered" evidence="1">
    <location>
        <begin position="1"/>
        <end position="44"/>
    </location>
</feature>
<proteinExistence type="predicted"/>
<feature type="compositionally biased region" description="Low complexity" evidence="1">
    <location>
        <begin position="694"/>
        <end position="712"/>
    </location>
</feature>
<dbReference type="Pfam" id="PF12090">
    <property type="entry name" value="Spt20_SEP"/>
    <property type="match status" value="1"/>
</dbReference>
<feature type="compositionally biased region" description="Gly residues" evidence="1">
    <location>
        <begin position="734"/>
        <end position="743"/>
    </location>
</feature>
<feature type="compositionally biased region" description="Low complexity" evidence="1">
    <location>
        <begin position="440"/>
        <end position="457"/>
    </location>
</feature>
<organism evidence="3 4">
    <name type="scientific">Zasmidium cellare</name>
    <name type="common">Wine cellar mold</name>
    <name type="synonym">Racodium cellare</name>
    <dbReference type="NCBI Taxonomy" id="395010"/>
    <lineage>
        <taxon>Eukaryota</taxon>
        <taxon>Fungi</taxon>
        <taxon>Dikarya</taxon>
        <taxon>Ascomycota</taxon>
        <taxon>Pezizomycotina</taxon>
        <taxon>Dothideomycetes</taxon>
        <taxon>Dothideomycetidae</taxon>
        <taxon>Mycosphaerellales</taxon>
        <taxon>Mycosphaerellaceae</taxon>
        <taxon>Zasmidium</taxon>
    </lineage>
</organism>
<dbReference type="PANTHER" id="PTHR13526:SF8">
    <property type="entry name" value="TRANSCRIPTION FACTOR SPT20 HOMOLOG"/>
    <property type="match status" value="1"/>
</dbReference>
<feature type="region of interest" description="Disordered" evidence="1">
    <location>
        <begin position="310"/>
        <end position="337"/>
    </location>
</feature>
<feature type="compositionally biased region" description="Basic and acidic residues" evidence="1">
    <location>
        <begin position="383"/>
        <end position="393"/>
    </location>
</feature>
<feature type="compositionally biased region" description="Low complexity" evidence="1">
    <location>
        <begin position="395"/>
        <end position="419"/>
    </location>
</feature>
<dbReference type="EMBL" id="JAXOVC010000002">
    <property type="protein sequence ID" value="KAK4504622.1"/>
    <property type="molecule type" value="Genomic_DNA"/>
</dbReference>
<feature type="compositionally biased region" description="Polar residues" evidence="1">
    <location>
        <begin position="462"/>
        <end position="483"/>
    </location>
</feature>
<feature type="region of interest" description="Disordered" evidence="1">
    <location>
        <begin position="232"/>
        <end position="264"/>
    </location>
</feature>